<name>A0AAW0CKP5_9AGAR</name>
<keyword evidence="1" id="KW-0732">Signal</keyword>
<evidence type="ECO:0000313" key="2">
    <source>
        <dbReference type="EMBL" id="KAK7038771.1"/>
    </source>
</evidence>
<proteinExistence type="predicted"/>
<accession>A0AAW0CKP5</accession>
<feature type="chain" id="PRO_5043485875" evidence="1">
    <location>
        <begin position="20"/>
        <end position="251"/>
    </location>
</feature>
<gene>
    <name evidence="2" type="ORF">VNI00_010656</name>
</gene>
<protein>
    <submittedName>
        <fullName evidence="2">Uncharacterized protein</fullName>
    </submittedName>
</protein>
<dbReference type="Proteomes" id="UP001383192">
    <property type="component" value="Unassembled WGS sequence"/>
</dbReference>
<feature type="signal peptide" evidence="1">
    <location>
        <begin position="1"/>
        <end position="19"/>
    </location>
</feature>
<evidence type="ECO:0000313" key="3">
    <source>
        <dbReference type="Proteomes" id="UP001383192"/>
    </source>
</evidence>
<sequence>MMKVATILTSLLVASAASAAVVERQLFSDEVLATSAVPTSDAAVTATVTPTSDAVITATVVPTSDAVFTTSVTATTPAGPVDTSLPDPACGSYFKYLGFYRARYSAACALLASTCRARIEGGLTDIWSDNTCVATATCQGTSPTVGMAGCLNNNIRVLGHEGQQSLNYNLYAQIVGDCAWAPGGCPITQQNYIDFVYGTLSSIGSTVWPDVQADVIDLWWAELKEWTATGDSVPYLNFNDWLHYSHSPTPY</sequence>
<dbReference type="EMBL" id="JAYKXP010000043">
    <property type="protein sequence ID" value="KAK7038771.1"/>
    <property type="molecule type" value="Genomic_DNA"/>
</dbReference>
<organism evidence="2 3">
    <name type="scientific">Paramarasmius palmivorus</name>
    <dbReference type="NCBI Taxonomy" id="297713"/>
    <lineage>
        <taxon>Eukaryota</taxon>
        <taxon>Fungi</taxon>
        <taxon>Dikarya</taxon>
        <taxon>Basidiomycota</taxon>
        <taxon>Agaricomycotina</taxon>
        <taxon>Agaricomycetes</taxon>
        <taxon>Agaricomycetidae</taxon>
        <taxon>Agaricales</taxon>
        <taxon>Marasmiineae</taxon>
        <taxon>Marasmiaceae</taxon>
        <taxon>Paramarasmius</taxon>
    </lineage>
</organism>
<comment type="caution">
    <text evidence="2">The sequence shown here is derived from an EMBL/GenBank/DDBJ whole genome shotgun (WGS) entry which is preliminary data.</text>
</comment>
<dbReference type="AlphaFoldDB" id="A0AAW0CKP5"/>
<reference evidence="2 3" key="1">
    <citation type="submission" date="2024-01" db="EMBL/GenBank/DDBJ databases">
        <title>A draft genome for a cacao thread blight-causing isolate of Paramarasmius palmivorus.</title>
        <authorList>
            <person name="Baruah I.K."/>
            <person name="Bukari Y."/>
            <person name="Amoako-Attah I."/>
            <person name="Meinhardt L.W."/>
            <person name="Bailey B.A."/>
            <person name="Cohen S.P."/>
        </authorList>
    </citation>
    <scope>NUCLEOTIDE SEQUENCE [LARGE SCALE GENOMIC DNA]</scope>
    <source>
        <strain evidence="2 3">GH-12</strain>
    </source>
</reference>
<evidence type="ECO:0000256" key="1">
    <source>
        <dbReference type="SAM" id="SignalP"/>
    </source>
</evidence>
<keyword evidence="3" id="KW-1185">Reference proteome</keyword>